<dbReference type="RefSeq" id="WP_194422743.1">
    <property type="nucleotide sequence ID" value="NZ_BAAAPT010000001.1"/>
</dbReference>
<organism evidence="2 3">
    <name type="scientific">Microbacterium aquimaris</name>
    <dbReference type="NCBI Taxonomy" id="459816"/>
    <lineage>
        <taxon>Bacteria</taxon>
        <taxon>Bacillati</taxon>
        <taxon>Actinomycetota</taxon>
        <taxon>Actinomycetes</taxon>
        <taxon>Micrococcales</taxon>
        <taxon>Microbacteriaceae</taxon>
        <taxon>Microbacterium</taxon>
    </lineage>
</organism>
<dbReference type="EMBL" id="JAWJYN010000003">
    <property type="protein sequence ID" value="MDZ8162906.1"/>
    <property type="molecule type" value="Genomic_DNA"/>
</dbReference>
<keyword evidence="3" id="KW-1185">Reference proteome</keyword>
<name>A0ABU5NA31_9MICO</name>
<feature type="region of interest" description="Disordered" evidence="1">
    <location>
        <begin position="200"/>
        <end position="239"/>
    </location>
</feature>
<proteinExistence type="predicted"/>
<evidence type="ECO:0000256" key="1">
    <source>
        <dbReference type="SAM" id="MobiDB-lite"/>
    </source>
</evidence>
<reference evidence="2 3" key="1">
    <citation type="submission" date="2023-10" db="EMBL/GenBank/DDBJ databases">
        <title>Microbacterium xanthum sp. nov., isolated from seaweed.</title>
        <authorList>
            <person name="Lee S.D."/>
        </authorList>
    </citation>
    <scope>NUCLEOTIDE SEQUENCE [LARGE SCALE GENOMIC DNA]</scope>
    <source>
        <strain evidence="2 3">KCTC 19124</strain>
    </source>
</reference>
<dbReference type="Proteomes" id="UP001291912">
    <property type="component" value="Unassembled WGS sequence"/>
</dbReference>
<protein>
    <recommendedName>
        <fullName evidence="4">Protein ImuA</fullName>
    </recommendedName>
</protein>
<evidence type="ECO:0008006" key="4">
    <source>
        <dbReference type="Google" id="ProtNLM"/>
    </source>
</evidence>
<evidence type="ECO:0000313" key="2">
    <source>
        <dbReference type="EMBL" id="MDZ8162906.1"/>
    </source>
</evidence>
<accession>A0ABU5NA31</accession>
<comment type="caution">
    <text evidence="2">The sequence shown here is derived from an EMBL/GenBank/DDBJ whole genome shotgun (WGS) entry which is preliminary data.</text>
</comment>
<sequence length="239" mass="24866">MTGVMSAQQAVRGDRSGDLQALRAKLEKVQGRRLGGSALPVHPALAGLLPGGGLRSGSVYSIDTSPSLLFALMSAASRAGTWCAALGMPDLGVEAAERLGVSLSRLVLIPDPGSRWMAVAATVSEVMPIVAVRPTSRIGDADAARFAARLRDRDGVLLVQGRWPQAEATITVSEQSWTGLGAGHGYLTDRGVVVTVSSRRLPSPRRGHLTLPAGDGSVRRVPDPPSTRNGGRPLLEAVG</sequence>
<evidence type="ECO:0000313" key="3">
    <source>
        <dbReference type="Proteomes" id="UP001291912"/>
    </source>
</evidence>
<gene>
    <name evidence="2" type="ORF">R2Q92_13810</name>
</gene>